<proteinExistence type="predicted"/>
<comment type="caution">
    <text evidence="2">The sequence shown here is derived from an EMBL/GenBank/DDBJ whole genome shotgun (WGS) entry which is preliminary data.</text>
</comment>
<name>A0ABV6NTD7_9ACTN</name>
<reference evidence="2 3" key="1">
    <citation type="submission" date="2024-09" db="EMBL/GenBank/DDBJ databases">
        <authorList>
            <person name="Sun Q."/>
            <person name="Mori K."/>
        </authorList>
    </citation>
    <scope>NUCLEOTIDE SEQUENCE [LARGE SCALE GENOMIC DNA]</scope>
    <source>
        <strain evidence="2 3">TBRC 2205</strain>
    </source>
</reference>
<dbReference type="RefSeq" id="WP_377335796.1">
    <property type="nucleotide sequence ID" value="NZ_JBHLUE010000002.1"/>
</dbReference>
<dbReference type="Proteomes" id="UP001589894">
    <property type="component" value="Unassembled WGS sequence"/>
</dbReference>
<accession>A0ABV6NTD7</accession>
<evidence type="ECO:0000313" key="2">
    <source>
        <dbReference type="EMBL" id="MFC0563363.1"/>
    </source>
</evidence>
<protein>
    <submittedName>
        <fullName evidence="2">Uncharacterized protein</fullName>
    </submittedName>
</protein>
<feature type="compositionally biased region" description="Basic residues" evidence="1">
    <location>
        <begin position="1"/>
        <end position="11"/>
    </location>
</feature>
<gene>
    <name evidence="2" type="ORF">ACFFHU_04175</name>
</gene>
<feature type="region of interest" description="Disordered" evidence="1">
    <location>
        <begin position="1"/>
        <end position="32"/>
    </location>
</feature>
<organism evidence="2 3">
    <name type="scientific">Plantactinospora siamensis</name>
    <dbReference type="NCBI Taxonomy" id="555372"/>
    <lineage>
        <taxon>Bacteria</taxon>
        <taxon>Bacillati</taxon>
        <taxon>Actinomycetota</taxon>
        <taxon>Actinomycetes</taxon>
        <taxon>Micromonosporales</taxon>
        <taxon>Micromonosporaceae</taxon>
        <taxon>Plantactinospora</taxon>
    </lineage>
</organism>
<evidence type="ECO:0000313" key="3">
    <source>
        <dbReference type="Proteomes" id="UP001589894"/>
    </source>
</evidence>
<evidence type="ECO:0000256" key="1">
    <source>
        <dbReference type="SAM" id="MobiDB-lite"/>
    </source>
</evidence>
<keyword evidence="3" id="KW-1185">Reference proteome</keyword>
<dbReference type="EMBL" id="JBHLUE010000002">
    <property type="protein sequence ID" value="MFC0563363.1"/>
    <property type="molecule type" value="Genomic_DNA"/>
</dbReference>
<sequence>MEPLRPGRRAPRTGEPGAGDSGFPPPPATDSRFVLDDGPELDTEHLITAPGQAITVTLETTRCVGAVDPDGFLYFAADHIARGTLAATLTLSVAARISGLETGGTLGSDPAGAALAVRVLLHSGTARECSLGTLTGTYTAASDDWQIFVLEVAAGDVRSRTIRPGRHRSIRRVGGSYRVRTTSPSCSPEPLCRCGSRWTGWRSNPVTPTSSPGGRCCCCTGWAWTAPPCVRRPPGPWAARPGTSPGTPRI</sequence>